<sequence length="218" mass="23929">MEDSSSSSSSQSSPSYSYSSSSSSITSHQIGVQKRKAERKKFRETRHPVYKGVRRKNGKWVSELRELQTKSRIWLGTFPNPEMAARAYDVAVKALRGNTASLNFPETAHLLPQVGSTSIKDIQCAALEAAGVHGGGGDVQCASSSSSLKASVEEGYNNNNNNNNDNKMFLDEEELFNMPALLDSMAEGLILTPPAMKRGFSWNDTKEEDTVDLTLWSD</sequence>
<evidence type="ECO:0000259" key="9">
    <source>
        <dbReference type="PROSITE" id="PS51032"/>
    </source>
</evidence>
<evidence type="ECO:0000256" key="8">
    <source>
        <dbReference type="SAM" id="MobiDB-lite"/>
    </source>
</evidence>
<dbReference type="GO" id="GO:0003677">
    <property type="term" value="F:DNA binding"/>
    <property type="evidence" value="ECO:0007669"/>
    <property type="project" value="UniProtKB-KW"/>
</dbReference>
<dbReference type="CDD" id="cd00018">
    <property type="entry name" value="AP2"/>
    <property type="match status" value="1"/>
</dbReference>
<accession>A0A067L2K3</accession>
<keyword evidence="5" id="KW-0804">Transcription</keyword>
<dbReference type="Gene3D" id="3.30.730.10">
    <property type="entry name" value="AP2/ERF domain"/>
    <property type="match status" value="1"/>
</dbReference>
<dbReference type="Proteomes" id="UP000027138">
    <property type="component" value="Unassembled WGS sequence"/>
</dbReference>
<keyword evidence="2" id="KW-0805">Transcription regulation</keyword>
<feature type="domain" description="AP2/ERF" evidence="9">
    <location>
        <begin position="49"/>
        <end position="105"/>
    </location>
</feature>
<evidence type="ECO:0000256" key="2">
    <source>
        <dbReference type="ARBA" id="ARBA00023015"/>
    </source>
</evidence>
<dbReference type="KEGG" id="jcu:105629514"/>
<dbReference type="PANTHER" id="PTHR31839:SF39">
    <property type="entry name" value="CBF3 PROTEIN"/>
    <property type="match status" value="1"/>
</dbReference>
<keyword evidence="11" id="KW-1185">Reference proteome</keyword>
<feature type="compositionally biased region" description="Basic residues" evidence="8">
    <location>
        <begin position="33"/>
        <end position="47"/>
    </location>
</feature>
<dbReference type="PANTHER" id="PTHR31839">
    <property type="entry name" value="DEHYDRATION-RESPONSIVE ELEMENT-BINDING PROTEIN 1D"/>
    <property type="match status" value="1"/>
</dbReference>
<dbReference type="GO" id="GO:0005634">
    <property type="term" value="C:nucleus"/>
    <property type="evidence" value="ECO:0007669"/>
    <property type="project" value="UniProtKB-SubCell"/>
</dbReference>
<feature type="region of interest" description="Disordered" evidence="8">
    <location>
        <begin position="1"/>
        <end position="47"/>
    </location>
</feature>
<dbReference type="InterPro" id="IPR045277">
    <property type="entry name" value="DRE1A-I"/>
</dbReference>
<protein>
    <recommendedName>
        <fullName evidence="9">AP2/ERF domain-containing protein</fullName>
    </recommendedName>
</protein>
<dbReference type="GO" id="GO:0003700">
    <property type="term" value="F:DNA-binding transcription factor activity"/>
    <property type="evidence" value="ECO:0007669"/>
    <property type="project" value="InterPro"/>
</dbReference>
<keyword evidence="4" id="KW-0010">Activator</keyword>
<dbReference type="InterPro" id="IPR001471">
    <property type="entry name" value="AP2/ERF_dom"/>
</dbReference>
<dbReference type="SMART" id="SM00380">
    <property type="entry name" value="AP2"/>
    <property type="match status" value="1"/>
</dbReference>
<proteinExistence type="inferred from homology"/>
<evidence type="ECO:0000313" key="11">
    <source>
        <dbReference type="Proteomes" id="UP000027138"/>
    </source>
</evidence>
<organism evidence="10 11">
    <name type="scientific">Jatropha curcas</name>
    <name type="common">Barbados nut</name>
    <dbReference type="NCBI Taxonomy" id="180498"/>
    <lineage>
        <taxon>Eukaryota</taxon>
        <taxon>Viridiplantae</taxon>
        <taxon>Streptophyta</taxon>
        <taxon>Embryophyta</taxon>
        <taxon>Tracheophyta</taxon>
        <taxon>Spermatophyta</taxon>
        <taxon>Magnoliopsida</taxon>
        <taxon>eudicotyledons</taxon>
        <taxon>Gunneridae</taxon>
        <taxon>Pentapetalae</taxon>
        <taxon>rosids</taxon>
        <taxon>fabids</taxon>
        <taxon>Malpighiales</taxon>
        <taxon>Euphorbiaceae</taxon>
        <taxon>Crotonoideae</taxon>
        <taxon>Jatropheae</taxon>
        <taxon>Jatropha</taxon>
    </lineage>
</organism>
<dbReference type="SUPFAM" id="SSF54171">
    <property type="entry name" value="DNA-binding domain"/>
    <property type="match status" value="1"/>
</dbReference>
<evidence type="ECO:0000256" key="6">
    <source>
        <dbReference type="ARBA" id="ARBA00023242"/>
    </source>
</evidence>
<name>A0A067L2K3_JATCU</name>
<dbReference type="STRING" id="180498.A0A067L2K3"/>
<gene>
    <name evidence="10" type="ORF">JCGZ_23631</name>
</gene>
<evidence type="ECO:0000256" key="3">
    <source>
        <dbReference type="ARBA" id="ARBA00023125"/>
    </source>
</evidence>
<dbReference type="PROSITE" id="PS51032">
    <property type="entry name" value="AP2_ERF"/>
    <property type="match status" value="1"/>
</dbReference>
<comment type="subcellular location">
    <subcellularLocation>
        <location evidence="1">Nucleus</location>
    </subcellularLocation>
</comment>
<dbReference type="InterPro" id="IPR016177">
    <property type="entry name" value="DNA-bd_dom_sf"/>
</dbReference>
<dbReference type="EMBL" id="KK914288">
    <property type="protein sequence ID" value="KDP42691.1"/>
    <property type="molecule type" value="Genomic_DNA"/>
</dbReference>
<dbReference type="AlphaFoldDB" id="A0A067L2K3"/>
<dbReference type="InterPro" id="IPR036955">
    <property type="entry name" value="AP2/ERF_dom_sf"/>
</dbReference>
<dbReference type="Pfam" id="PF00847">
    <property type="entry name" value="AP2"/>
    <property type="match status" value="1"/>
</dbReference>
<evidence type="ECO:0000256" key="4">
    <source>
        <dbReference type="ARBA" id="ARBA00023159"/>
    </source>
</evidence>
<reference evidence="10 11" key="1">
    <citation type="journal article" date="2014" name="PLoS ONE">
        <title>Global Analysis of Gene Expression Profiles in Physic Nut (Jatropha curcas L.) Seedlings Exposed to Salt Stress.</title>
        <authorList>
            <person name="Zhang L."/>
            <person name="Zhang C."/>
            <person name="Wu P."/>
            <person name="Chen Y."/>
            <person name="Li M."/>
            <person name="Jiang H."/>
            <person name="Wu G."/>
        </authorList>
    </citation>
    <scope>NUCLEOTIDE SEQUENCE [LARGE SCALE GENOMIC DNA]</scope>
    <source>
        <strain evidence="11">cv. GZQX0401</strain>
        <tissue evidence="10">Young leaves</tissue>
    </source>
</reference>
<evidence type="ECO:0000313" key="10">
    <source>
        <dbReference type="EMBL" id="KDP42691.1"/>
    </source>
</evidence>
<comment type="similarity">
    <text evidence="7">Belongs to the AP2/ERF transcription factor family. ERF subfamily.</text>
</comment>
<evidence type="ECO:0000256" key="1">
    <source>
        <dbReference type="ARBA" id="ARBA00004123"/>
    </source>
</evidence>
<feature type="compositionally biased region" description="Low complexity" evidence="8">
    <location>
        <begin position="1"/>
        <end position="24"/>
    </location>
</feature>
<dbReference type="OrthoDB" id="676764at2759"/>
<evidence type="ECO:0000256" key="5">
    <source>
        <dbReference type="ARBA" id="ARBA00023163"/>
    </source>
</evidence>
<keyword evidence="6" id="KW-0539">Nucleus</keyword>
<evidence type="ECO:0000256" key="7">
    <source>
        <dbReference type="ARBA" id="ARBA00024343"/>
    </source>
</evidence>
<keyword evidence="3" id="KW-0238">DNA-binding</keyword>